<keyword evidence="1" id="KW-0472">Membrane</keyword>
<reference evidence="2 3" key="1">
    <citation type="submission" date="2015-07" db="EMBL/GenBank/DDBJ databases">
        <title>Draft Genome Sequence of Malassezia furfur CBS1878 and Malassezia pachydermatis CBS1879.</title>
        <authorList>
            <person name="Triana S."/>
            <person name="Ohm R."/>
            <person name="Gonzalez A."/>
            <person name="DeCock H."/>
            <person name="Restrepo S."/>
            <person name="Celis A."/>
        </authorList>
    </citation>
    <scope>NUCLEOTIDE SEQUENCE [LARGE SCALE GENOMIC DNA]</scope>
    <source>
        <strain evidence="2 3">CBS 1879</strain>
    </source>
</reference>
<dbReference type="Pfam" id="PF10032">
    <property type="entry name" value="Pho88"/>
    <property type="match status" value="1"/>
</dbReference>
<dbReference type="PANTHER" id="PTHR28112:SF1">
    <property type="entry name" value="SRP-INDEPENDENT TARGETING PROTEIN 3"/>
    <property type="match status" value="1"/>
</dbReference>
<dbReference type="GO" id="GO:0005783">
    <property type="term" value="C:endoplasmic reticulum"/>
    <property type="evidence" value="ECO:0007669"/>
    <property type="project" value="InterPro"/>
</dbReference>
<sequence>MNAAVMNMAFMFGAMQVAKRIPFDDHPEYVRYAQLGYATAQLLCLAVYYFCSVQIKKKNDLTVLKYVNAKNPMSQDPGELVTTTHRDYDLAEVSKSMRGILMGCCIVAFMHLYLGYTNPLVIQSIIPLKNALESNMAKIWIWGMPATGDLKRPFKVPSMFGGLDNNSGPQADKASVKEAEKVTGAIQAKLE</sequence>
<dbReference type="RefSeq" id="XP_017993306.1">
    <property type="nucleotide sequence ID" value="XM_018136660.1"/>
</dbReference>
<name>A0A0M8MWF7_9BASI</name>
<dbReference type="GeneID" id="28728535"/>
<dbReference type="AlphaFoldDB" id="A0A0M8MWF7"/>
<keyword evidence="1" id="KW-0812">Transmembrane</keyword>
<keyword evidence="1" id="KW-1133">Transmembrane helix</keyword>
<feature type="transmembrane region" description="Helical" evidence="1">
    <location>
        <begin position="32"/>
        <end position="51"/>
    </location>
</feature>
<proteinExistence type="predicted"/>
<keyword evidence="3" id="KW-1185">Reference proteome</keyword>
<gene>
    <name evidence="2" type="ORF">Malapachy_2168</name>
</gene>
<accession>A0A0M8MWF7</accession>
<dbReference type="PIRSF" id="PIRSF008756">
    <property type="entry name" value="P_tr_PHO88"/>
    <property type="match status" value="1"/>
</dbReference>
<evidence type="ECO:0000313" key="2">
    <source>
        <dbReference type="EMBL" id="KOS15674.1"/>
    </source>
</evidence>
<dbReference type="PANTHER" id="PTHR28112">
    <property type="entry name" value="SRP-INDEPENDENT TARGETING PROTEIN 3"/>
    <property type="match status" value="1"/>
</dbReference>
<dbReference type="Proteomes" id="UP000037751">
    <property type="component" value="Unassembled WGS sequence"/>
</dbReference>
<dbReference type="STRING" id="77020.A0A0M8MWF7"/>
<evidence type="ECO:0000256" key="1">
    <source>
        <dbReference type="SAM" id="Phobius"/>
    </source>
</evidence>
<protein>
    <submittedName>
        <fullName evidence="2">Uncharacterized protein</fullName>
    </submittedName>
</protein>
<dbReference type="OrthoDB" id="18139at2759"/>
<evidence type="ECO:0000313" key="3">
    <source>
        <dbReference type="Proteomes" id="UP000037751"/>
    </source>
</evidence>
<dbReference type="InterPro" id="IPR012098">
    <property type="entry name" value="SND3_fun"/>
</dbReference>
<dbReference type="GO" id="GO:0005739">
    <property type="term" value="C:mitochondrion"/>
    <property type="evidence" value="ECO:0007669"/>
    <property type="project" value="TreeGrafter"/>
</dbReference>
<dbReference type="GO" id="GO:0045047">
    <property type="term" value="P:protein targeting to ER"/>
    <property type="evidence" value="ECO:0007669"/>
    <property type="project" value="InterPro"/>
</dbReference>
<dbReference type="VEuPathDB" id="FungiDB:Malapachy_2168"/>
<dbReference type="EMBL" id="LGAV01000002">
    <property type="protein sequence ID" value="KOS15674.1"/>
    <property type="molecule type" value="Genomic_DNA"/>
</dbReference>
<feature type="transmembrane region" description="Helical" evidence="1">
    <location>
        <begin position="99"/>
        <end position="116"/>
    </location>
</feature>
<comment type="caution">
    <text evidence="2">The sequence shown here is derived from an EMBL/GenBank/DDBJ whole genome shotgun (WGS) entry which is preliminary data.</text>
</comment>
<organism evidence="2 3">
    <name type="scientific">Malassezia pachydermatis</name>
    <dbReference type="NCBI Taxonomy" id="77020"/>
    <lineage>
        <taxon>Eukaryota</taxon>
        <taxon>Fungi</taxon>
        <taxon>Dikarya</taxon>
        <taxon>Basidiomycota</taxon>
        <taxon>Ustilaginomycotina</taxon>
        <taxon>Malasseziomycetes</taxon>
        <taxon>Malasseziales</taxon>
        <taxon>Malasseziaceae</taxon>
        <taxon>Malassezia</taxon>
    </lineage>
</organism>